<evidence type="ECO:0000313" key="4">
    <source>
        <dbReference type="Proteomes" id="UP000321577"/>
    </source>
</evidence>
<organism evidence="3 4">
    <name type="scientific">Brevifollis gellanilyticus</name>
    <dbReference type="NCBI Taxonomy" id="748831"/>
    <lineage>
        <taxon>Bacteria</taxon>
        <taxon>Pseudomonadati</taxon>
        <taxon>Verrucomicrobiota</taxon>
        <taxon>Verrucomicrobiia</taxon>
        <taxon>Verrucomicrobiales</taxon>
        <taxon>Verrucomicrobiaceae</taxon>
    </lineage>
</organism>
<evidence type="ECO:0000313" key="3">
    <source>
        <dbReference type="EMBL" id="GEP42202.1"/>
    </source>
</evidence>
<dbReference type="SUPFAM" id="SSF50685">
    <property type="entry name" value="Barwin-like endoglucanases"/>
    <property type="match status" value="1"/>
</dbReference>
<keyword evidence="4" id="KW-1185">Reference proteome</keyword>
<feature type="region of interest" description="Disordered" evidence="1">
    <location>
        <begin position="223"/>
        <end position="243"/>
    </location>
</feature>
<evidence type="ECO:0000259" key="2">
    <source>
        <dbReference type="Pfam" id="PF03330"/>
    </source>
</evidence>
<proteinExistence type="predicted"/>
<dbReference type="RefSeq" id="WP_146849805.1">
    <property type="nucleotide sequence ID" value="NZ_BKAG01000008.1"/>
</dbReference>
<dbReference type="PROSITE" id="PS51257">
    <property type="entry name" value="PROKAR_LIPOPROTEIN"/>
    <property type="match status" value="1"/>
</dbReference>
<reference evidence="3 4" key="1">
    <citation type="submission" date="2019-07" db="EMBL/GenBank/DDBJ databases">
        <title>Whole genome shotgun sequence of Brevifollis gellanilyticus NBRC 108608.</title>
        <authorList>
            <person name="Hosoyama A."/>
            <person name="Uohara A."/>
            <person name="Ohji S."/>
            <person name="Ichikawa N."/>
        </authorList>
    </citation>
    <scope>NUCLEOTIDE SEQUENCE [LARGE SCALE GENOMIC DNA]</scope>
    <source>
        <strain evidence="3 4">NBRC 108608</strain>
    </source>
</reference>
<feature type="region of interest" description="Disordered" evidence="1">
    <location>
        <begin position="124"/>
        <end position="156"/>
    </location>
</feature>
<dbReference type="EMBL" id="BKAG01000008">
    <property type="protein sequence ID" value="GEP42202.1"/>
    <property type="molecule type" value="Genomic_DNA"/>
</dbReference>
<dbReference type="AlphaFoldDB" id="A0A512M645"/>
<comment type="caution">
    <text evidence="3">The sequence shown here is derived from an EMBL/GenBank/DDBJ whole genome shotgun (WGS) entry which is preliminary data.</text>
</comment>
<dbReference type="CDD" id="cd22268">
    <property type="entry name" value="DPBB_RlpA-like"/>
    <property type="match status" value="1"/>
</dbReference>
<evidence type="ECO:0000256" key="1">
    <source>
        <dbReference type="SAM" id="MobiDB-lite"/>
    </source>
</evidence>
<dbReference type="Pfam" id="PF03330">
    <property type="entry name" value="DPBB_1"/>
    <property type="match status" value="1"/>
</dbReference>
<protein>
    <recommendedName>
        <fullName evidence="2">RlpA-like protein double-psi beta-barrel domain-containing protein</fullName>
    </recommendedName>
</protein>
<sequence>MKFSRFVAVLLSVLTLTSCQTPIYQEQGWASYIADSYIGRMTSSGQVYYPNYYTAAHNTLPFGTEVTVQNLYTKQSVKAVVTDRFPYYPGRVVNLSSAAAQAIGMPRMQLAQVKVVAYKTPPTNYATPGHGQQQPGYQTQRQYYPQQQQGYAQQQPYYPQQQQAYAQQQQSYQYQPQAVAQQPYYPQQQAAYGVQGYPAQQSQMMAPVQQQAKPSFFQRLRGGTPSAPAYQGGGGTPPGLKTF</sequence>
<feature type="domain" description="RlpA-like protein double-psi beta-barrel" evidence="2">
    <location>
        <begin position="35"/>
        <end position="114"/>
    </location>
</feature>
<accession>A0A512M645</accession>
<dbReference type="InterPro" id="IPR036908">
    <property type="entry name" value="RlpA-like_sf"/>
</dbReference>
<dbReference type="PANTHER" id="PTHR34183:SF8">
    <property type="entry name" value="ENDOLYTIC PEPTIDOGLYCAN TRANSGLYCOSYLASE RLPA-RELATED"/>
    <property type="match status" value="1"/>
</dbReference>
<dbReference type="InterPro" id="IPR009009">
    <property type="entry name" value="RlpA-like_DPBB"/>
</dbReference>
<name>A0A512M645_9BACT</name>
<feature type="compositionally biased region" description="Low complexity" evidence="1">
    <location>
        <begin position="131"/>
        <end position="156"/>
    </location>
</feature>
<dbReference type="Proteomes" id="UP000321577">
    <property type="component" value="Unassembled WGS sequence"/>
</dbReference>
<dbReference type="OrthoDB" id="9779128at2"/>
<dbReference type="Gene3D" id="2.40.40.10">
    <property type="entry name" value="RlpA-like domain"/>
    <property type="match status" value="1"/>
</dbReference>
<gene>
    <name evidence="3" type="ORF">BGE01nite_14930</name>
</gene>
<dbReference type="PANTHER" id="PTHR34183">
    <property type="entry name" value="ENDOLYTIC PEPTIDOGLYCAN TRANSGLYCOSYLASE RLPA"/>
    <property type="match status" value="1"/>
</dbReference>